<comment type="caution">
    <text evidence="2">The sequence shown here is derived from an EMBL/GenBank/DDBJ whole genome shotgun (WGS) entry which is preliminary data.</text>
</comment>
<dbReference type="PANTHER" id="PTHR36110">
    <property type="entry name" value="RING-CLEAVING DIOXYGENASE MHQE-RELATED"/>
    <property type="match status" value="1"/>
</dbReference>
<dbReference type="Gene3D" id="3.10.180.10">
    <property type="entry name" value="2,3-Dihydroxybiphenyl 1,2-Dioxygenase, domain 1"/>
    <property type="match status" value="2"/>
</dbReference>
<dbReference type="Pfam" id="PF00903">
    <property type="entry name" value="Glyoxalase"/>
    <property type="match status" value="1"/>
</dbReference>
<dbReference type="Proteomes" id="UP000030416">
    <property type="component" value="Unassembled WGS sequence"/>
</dbReference>
<proteinExistence type="predicted"/>
<dbReference type="AlphaFoldDB" id="A0A0A3HZK9"/>
<dbReference type="PANTHER" id="PTHR36110:SF3">
    <property type="entry name" value="VOC DOMAIN-CONTAINING PROTEIN"/>
    <property type="match status" value="1"/>
</dbReference>
<dbReference type="PROSITE" id="PS51819">
    <property type="entry name" value="VOC"/>
    <property type="match status" value="1"/>
</dbReference>
<dbReference type="RefSeq" id="WP_036187245.1">
    <property type="nucleotide sequence ID" value="NZ_AVDA01000014.1"/>
</dbReference>
<dbReference type="EMBL" id="JPVN01000014">
    <property type="protein sequence ID" value="KGR78036.1"/>
    <property type="molecule type" value="Genomic_DNA"/>
</dbReference>
<evidence type="ECO:0000259" key="1">
    <source>
        <dbReference type="PROSITE" id="PS51819"/>
    </source>
</evidence>
<evidence type="ECO:0000313" key="3">
    <source>
        <dbReference type="Proteomes" id="UP000030416"/>
    </source>
</evidence>
<dbReference type="CDD" id="cd08347">
    <property type="entry name" value="PcpA_C_like"/>
    <property type="match status" value="1"/>
</dbReference>
<gene>
    <name evidence="2" type="ORF">CD29_12845</name>
</gene>
<dbReference type="InterPro" id="IPR029068">
    <property type="entry name" value="Glyas_Bleomycin-R_OHBP_Dase"/>
</dbReference>
<dbReference type="SUPFAM" id="SSF54593">
    <property type="entry name" value="Glyoxalase/Bleomycin resistance protein/Dihydroxybiphenyl dioxygenase"/>
    <property type="match status" value="1"/>
</dbReference>
<dbReference type="OrthoDB" id="9785698at2"/>
<protein>
    <submittedName>
        <fullName evidence="2">Glyoxalase</fullName>
    </submittedName>
</protein>
<keyword evidence="3" id="KW-1185">Reference proteome</keyword>
<name>A0A0A3HZK9_9BACL</name>
<dbReference type="InterPro" id="IPR052537">
    <property type="entry name" value="Extradiol_RC_dioxygenase"/>
</dbReference>
<dbReference type="InterPro" id="IPR037523">
    <property type="entry name" value="VOC_core"/>
</dbReference>
<evidence type="ECO:0000313" key="2">
    <source>
        <dbReference type="EMBL" id="KGR78036.1"/>
    </source>
</evidence>
<accession>A0A0A3HZK9</accession>
<sequence>MNHLKGIHHVTAITSSAEKNYEFFTYVLGMRLVKKTVNQDSIQTYHLFFADDKGSAGTDMTFFDFQGIPKGVHGTNEISKTSFRVPSDAALDYWVKRFDRLEVNHTGIKEQFGKKTLSFVDFDDQQYQLISDEFNTGVESGTPWQKGPIPLEYAITGLGPVFVRIANFDYLKEMLEKVLLFKETAQEGSFHLFEVGEGGNGASVIVEYNTVLPQARQGYGTVHHAAFRVEDTAVLNEWTERLNKFGLPNSGYIDRFFFESLYARVSPHILFEFATDGPGFMGDEPYETLGEKLSLPPFLEPKREQIEKVVRPIDTVRSTIEFVKE</sequence>
<dbReference type="eggNOG" id="COG0346">
    <property type="taxonomic scope" value="Bacteria"/>
</dbReference>
<dbReference type="STRING" id="1384049.CD29_12845"/>
<feature type="domain" description="VOC" evidence="1">
    <location>
        <begin position="6"/>
        <end position="132"/>
    </location>
</feature>
<reference evidence="2 3" key="1">
    <citation type="submission" date="2014-02" db="EMBL/GenBank/DDBJ databases">
        <title>Draft genome sequence of Lysinibacillus manganicus DSM 26584T.</title>
        <authorList>
            <person name="Zhang F."/>
            <person name="Wang G."/>
            <person name="Zhang L."/>
        </authorList>
    </citation>
    <scope>NUCLEOTIDE SEQUENCE [LARGE SCALE GENOMIC DNA]</scope>
    <source>
        <strain evidence="2 3">DSM 26584</strain>
    </source>
</reference>
<organism evidence="2 3">
    <name type="scientific">Ureibacillus manganicus DSM 26584</name>
    <dbReference type="NCBI Taxonomy" id="1384049"/>
    <lineage>
        <taxon>Bacteria</taxon>
        <taxon>Bacillati</taxon>
        <taxon>Bacillota</taxon>
        <taxon>Bacilli</taxon>
        <taxon>Bacillales</taxon>
        <taxon>Caryophanaceae</taxon>
        <taxon>Ureibacillus</taxon>
    </lineage>
</organism>
<dbReference type="InterPro" id="IPR004360">
    <property type="entry name" value="Glyas_Fos-R_dOase_dom"/>
</dbReference>